<protein>
    <recommendedName>
        <fullName evidence="3">DNA replication protein DnaC</fullName>
    </recommendedName>
</protein>
<dbReference type="Gene3D" id="3.40.50.300">
    <property type="entry name" value="P-loop containing nucleotide triphosphate hydrolases"/>
    <property type="match status" value="1"/>
</dbReference>
<gene>
    <name evidence="1" type="ORF">ACFP0N_17825</name>
</gene>
<dbReference type="RefSeq" id="WP_345330787.1">
    <property type="nucleotide sequence ID" value="NZ_BAAAVH010000123.1"/>
</dbReference>
<keyword evidence="2" id="KW-1185">Reference proteome</keyword>
<dbReference type="Proteomes" id="UP001596067">
    <property type="component" value="Unassembled WGS sequence"/>
</dbReference>
<dbReference type="SUPFAM" id="SSF52540">
    <property type="entry name" value="P-loop containing nucleoside triphosphate hydrolases"/>
    <property type="match status" value="1"/>
</dbReference>
<proteinExistence type="predicted"/>
<reference evidence="2" key="1">
    <citation type="journal article" date="2019" name="Int. J. Syst. Evol. Microbiol.">
        <title>The Global Catalogue of Microorganisms (GCM) 10K type strain sequencing project: providing services to taxonomists for standard genome sequencing and annotation.</title>
        <authorList>
            <consortium name="The Broad Institute Genomics Platform"/>
            <consortium name="The Broad Institute Genome Sequencing Center for Infectious Disease"/>
            <person name="Wu L."/>
            <person name="Ma J."/>
        </authorList>
    </citation>
    <scope>NUCLEOTIDE SEQUENCE [LARGE SCALE GENOMIC DNA]</scope>
    <source>
        <strain evidence="2">CGMCC 4.1469</strain>
    </source>
</reference>
<dbReference type="InterPro" id="IPR027417">
    <property type="entry name" value="P-loop_NTPase"/>
</dbReference>
<evidence type="ECO:0000313" key="1">
    <source>
        <dbReference type="EMBL" id="MFC5886829.1"/>
    </source>
</evidence>
<accession>A0ABW1EYS5</accession>
<sequence length="270" mass="29343">MVATIGELALRRDPAAPEQPAAARARAISDARRVIRNGAAEQWARGAVPAQDDALWNEPDEYRRGVYMTAWLKSLERARHTAYLRHHVTEPPGGLPAGHVLLDSAQHPGALAYWVERLAANHETKQHLIGYGNVGSGKSAALIALGSLAVQSGIMTRYVRHGDYVRWLRPDGAPPGMTAIQVREFHDRCGLLILDELCGEMDGQATEAVRQATGDLLSARIASGLPTAVGTNLHSDQIAKVLGARIVSRLGESAMALEFVHPDRRTPVRW</sequence>
<name>A0ABW1EYS5_9ACTN</name>
<dbReference type="EMBL" id="JBHSOD010000020">
    <property type="protein sequence ID" value="MFC5886829.1"/>
    <property type="molecule type" value="Genomic_DNA"/>
</dbReference>
<organism evidence="1 2">
    <name type="scientific">Kitasatospora aburaviensis</name>
    <dbReference type="NCBI Taxonomy" id="67265"/>
    <lineage>
        <taxon>Bacteria</taxon>
        <taxon>Bacillati</taxon>
        <taxon>Actinomycetota</taxon>
        <taxon>Actinomycetes</taxon>
        <taxon>Kitasatosporales</taxon>
        <taxon>Streptomycetaceae</taxon>
        <taxon>Kitasatospora</taxon>
    </lineage>
</organism>
<evidence type="ECO:0000313" key="2">
    <source>
        <dbReference type="Proteomes" id="UP001596067"/>
    </source>
</evidence>
<evidence type="ECO:0008006" key="3">
    <source>
        <dbReference type="Google" id="ProtNLM"/>
    </source>
</evidence>
<comment type="caution">
    <text evidence="1">The sequence shown here is derived from an EMBL/GenBank/DDBJ whole genome shotgun (WGS) entry which is preliminary data.</text>
</comment>